<dbReference type="GO" id="GO:0016757">
    <property type="term" value="F:glycosyltransferase activity"/>
    <property type="evidence" value="ECO:0007669"/>
    <property type="project" value="InterPro"/>
</dbReference>
<keyword evidence="2 5" id="KW-0808">Transferase</keyword>
<evidence type="ECO:0000313" key="5">
    <source>
        <dbReference type="EMBL" id="GER34379.1"/>
    </source>
</evidence>
<protein>
    <submittedName>
        <fullName evidence="5">Transferase</fullName>
    </submittedName>
</protein>
<evidence type="ECO:0000256" key="1">
    <source>
        <dbReference type="ARBA" id="ARBA00008700"/>
    </source>
</evidence>
<reference evidence="6" key="1">
    <citation type="journal article" date="2019" name="Curr. Biol.">
        <title>Genome Sequence of Striga asiatica Provides Insight into the Evolution of Plant Parasitism.</title>
        <authorList>
            <person name="Yoshida S."/>
            <person name="Kim S."/>
            <person name="Wafula E.K."/>
            <person name="Tanskanen J."/>
            <person name="Kim Y.M."/>
            <person name="Honaas L."/>
            <person name="Yang Z."/>
            <person name="Spallek T."/>
            <person name="Conn C.E."/>
            <person name="Ichihashi Y."/>
            <person name="Cheong K."/>
            <person name="Cui S."/>
            <person name="Der J.P."/>
            <person name="Gundlach H."/>
            <person name="Jiao Y."/>
            <person name="Hori C."/>
            <person name="Ishida J.K."/>
            <person name="Kasahara H."/>
            <person name="Kiba T."/>
            <person name="Kim M.S."/>
            <person name="Koo N."/>
            <person name="Laohavisit A."/>
            <person name="Lee Y.H."/>
            <person name="Lumba S."/>
            <person name="McCourt P."/>
            <person name="Mortimer J.C."/>
            <person name="Mutuku J.M."/>
            <person name="Nomura T."/>
            <person name="Sasaki-Sekimoto Y."/>
            <person name="Seto Y."/>
            <person name="Wang Y."/>
            <person name="Wakatake T."/>
            <person name="Sakakibara H."/>
            <person name="Demura T."/>
            <person name="Yamaguchi S."/>
            <person name="Yoneyama K."/>
            <person name="Manabe R.I."/>
            <person name="Nelson D.C."/>
            <person name="Schulman A.H."/>
            <person name="Timko M.P."/>
            <person name="dePamphilis C.W."/>
            <person name="Choi D."/>
            <person name="Shirasu K."/>
        </authorList>
    </citation>
    <scope>NUCLEOTIDE SEQUENCE [LARGE SCALE GENOMIC DNA]</scope>
    <source>
        <strain evidence="6">cv. UVA1</strain>
    </source>
</reference>
<dbReference type="AlphaFoldDB" id="A0A5A7PNP1"/>
<comment type="similarity">
    <text evidence="1">Belongs to the glycosyltransferase 64 family.</text>
</comment>
<dbReference type="Pfam" id="PF09258">
    <property type="entry name" value="Glyco_transf_64"/>
    <property type="match status" value="1"/>
</dbReference>
<keyword evidence="3" id="KW-1015">Disulfide bond</keyword>
<dbReference type="InterPro" id="IPR053318">
    <property type="entry name" value="GT64"/>
</dbReference>
<sequence length="155" mass="17475">MTRVLGASNPGAPLDRVRLLRRAGYGCRPPPLLQPLHSSPNPRNLSGTTAVLREPSSSLNHRFYPQEIIRTRAGLICEADGARPEIRLVRLHCWRTDPDRAVGLFARSHAFDVASRAWIYTMEREKYSIFLTKFMIVFVDIEHLVTYCAAGSTGR</sequence>
<organism evidence="5 6">
    <name type="scientific">Striga asiatica</name>
    <name type="common">Asiatic witchweed</name>
    <name type="synonym">Buchnera asiatica</name>
    <dbReference type="NCBI Taxonomy" id="4170"/>
    <lineage>
        <taxon>Eukaryota</taxon>
        <taxon>Viridiplantae</taxon>
        <taxon>Streptophyta</taxon>
        <taxon>Embryophyta</taxon>
        <taxon>Tracheophyta</taxon>
        <taxon>Spermatophyta</taxon>
        <taxon>Magnoliopsida</taxon>
        <taxon>eudicotyledons</taxon>
        <taxon>Gunneridae</taxon>
        <taxon>Pentapetalae</taxon>
        <taxon>asterids</taxon>
        <taxon>lamiids</taxon>
        <taxon>Lamiales</taxon>
        <taxon>Orobanchaceae</taxon>
        <taxon>Buchnereae</taxon>
        <taxon>Striga</taxon>
    </lineage>
</organism>
<evidence type="ECO:0000259" key="4">
    <source>
        <dbReference type="Pfam" id="PF09258"/>
    </source>
</evidence>
<dbReference type="Proteomes" id="UP000325081">
    <property type="component" value="Unassembled WGS sequence"/>
</dbReference>
<dbReference type="PANTHER" id="PTHR48409:SF1">
    <property type="entry name" value="GLYCOSYLTRANSFERASE FAMILY PROTEIN 64 C3"/>
    <property type="match status" value="1"/>
</dbReference>
<evidence type="ECO:0000256" key="2">
    <source>
        <dbReference type="ARBA" id="ARBA00022679"/>
    </source>
</evidence>
<dbReference type="InterPro" id="IPR029044">
    <property type="entry name" value="Nucleotide-diphossugar_trans"/>
</dbReference>
<feature type="domain" description="Glycosyl transferase 64" evidence="4">
    <location>
        <begin position="50"/>
        <end position="141"/>
    </location>
</feature>
<evidence type="ECO:0000256" key="3">
    <source>
        <dbReference type="ARBA" id="ARBA00023157"/>
    </source>
</evidence>
<gene>
    <name evidence="5" type="ORF">STAS_10602</name>
</gene>
<dbReference type="GO" id="GO:0016020">
    <property type="term" value="C:membrane"/>
    <property type="evidence" value="ECO:0007669"/>
    <property type="project" value="InterPro"/>
</dbReference>
<accession>A0A5A7PNP1</accession>
<name>A0A5A7PNP1_STRAF</name>
<dbReference type="EMBL" id="BKCP01004883">
    <property type="protein sequence ID" value="GER34379.1"/>
    <property type="molecule type" value="Genomic_DNA"/>
</dbReference>
<dbReference type="InterPro" id="IPR015338">
    <property type="entry name" value="GT64_dom"/>
</dbReference>
<proteinExistence type="inferred from homology"/>
<dbReference type="PANTHER" id="PTHR48409">
    <property type="entry name" value="GLYCOSYLTRANSFERASE FAMILY PROTEIN 64 C3"/>
    <property type="match status" value="1"/>
</dbReference>
<dbReference type="OrthoDB" id="5954868at2759"/>
<comment type="caution">
    <text evidence="5">The sequence shown here is derived from an EMBL/GenBank/DDBJ whole genome shotgun (WGS) entry which is preliminary data.</text>
</comment>
<dbReference type="Gene3D" id="3.90.550.10">
    <property type="entry name" value="Spore Coat Polysaccharide Biosynthesis Protein SpsA, Chain A"/>
    <property type="match status" value="1"/>
</dbReference>
<keyword evidence="6" id="KW-1185">Reference proteome</keyword>
<evidence type="ECO:0000313" key="6">
    <source>
        <dbReference type="Proteomes" id="UP000325081"/>
    </source>
</evidence>